<comment type="similarity">
    <text evidence="2">Belongs to the endoribonuclease YbeY family.</text>
</comment>
<dbReference type="OrthoDB" id="27226at2759"/>
<keyword evidence="6" id="KW-0378">Hydrolase</keyword>
<organism evidence="8 9">
    <name type="scientific">Planoprotostelium fungivorum</name>
    <dbReference type="NCBI Taxonomy" id="1890364"/>
    <lineage>
        <taxon>Eukaryota</taxon>
        <taxon>Amoebozoa</taxon>
        <taxon>Evosea</taxon>
        <taxon>Variosea</taxon>
        <taxon>Cavosteliida</taxon>
        <taxon>Cavosteliaceae</taxon>
        <taxon>Planoprotostelium</taxon>
    </lineage>
</organism>
<dbReference type="InterPro" id="IPR002036">
    <property type="entry name" value="YbeY"/>
</dbReference>
<evidence type="ECO:0000256" key="3">
    <source>
        <dbReference type="ARBA" id="ARBA00022722"/>
    </source>
</evidence>
<gene>
    <name evidence="8" type="ORF">PROFUN_12020</name>
</gene>
<dbReference type="EMBL" id="MDYQ01000479">
    <property type="protein sequence ID" value="PRP74273.1"/>
    <property type="molecule type" value="Genomic_DNA"/>
</dbReference>
<proteinExistence type="inferred from homology"/>
<evidence type="ECO:0000256" key="5">
    <source>
        <dbReference type="ARBA" id="ARBA00022759"/>
    </source>
</evidence>
<keyword evidence="4" id="KW-0479">Metal-binding</keyword>
<dbReference type="PROSITE" id="PS01306">
    <property type="entry name" value="UPF0054"/>
    <property type="match status" value="1"/>
</dbReference>
<evidence type="ECO:0000256" key="1">
    <source>
        <dbReference type="ARBA" id="ARBA00001947"/>
    </source>
</evidence>
<reference evidence="8 9" key="1">
    <citation type="journal article" date="2018" name="Genome Biol. Evol.">
        <title>Multiple Roots of Fruiting Body Formation in Amoebozoa.</title>
        <authorList>
            <person name="Hillmann F."/>
            <person name="Forbes G."/>
            <person name="Novohradska S."/>
            <person name="Ferling I."/>
            <person name="Riege K."/>
            <person name="Groth M."/>
            <person name="Westermann M."/>
            <person name="Marz M."/>
            <person name="Spaller T."/>
            <person name="Winckler T."/>
            <person name="Schaap P."/>
            <person name="Glockner G."/>
        </authorList>
    </citation>
    <scope>NUCLEOTIDE SEQUENCE [LARGE SCALE GENOMIC DNA]</scope>
    <source>
        <strain evidence="8 9">Jena</strain>
    </source>
</reference>
<evidence type="ECO:0000256" key="7">
    <source>
        <dbReference type="ARBA" id="ARBA00022833"/>
    </source>
</evidence>
<dbReference type="AlphaFoldDB" id="A0A2P6MRE4"/>
<sequence>MSLLQVLNKQKVIPINTPLFRKKTEVLVKHLAVSEFSVRLEFIDVKAMQKLNKRMFGLNRPTDVISVPTLRIKPPNQPKPLYGMIYELGDISICPEHSAKYAERDEMEPYERLDVLLVHSLCHLMGYEHEKDSDYILMDKKEKELLNVLSDFKTTEKHAQLEEAFKTKNTNESG</sequence>
<evidence type="ECO:0000313" key="9">
    <source>
        <dbReference type="Proteomes" id="UP000241769"/>
    </source>
</evidence>
<accession>A0A2P6MRE4</accession>
<evidence type="ECO:0000256" key="6">
    <source>
        <dbReference type="ARBA" id="ARBA00022801"/>
    </source>
</evidence>
<dbReference type="Pfam" id="PF02130">
    <property type="entry name" value="YbeY"/>
    <property type="match status" value="1"/>
</dbReference>
<keyword evidence="3" id="KW-0540">Nuclease</keyword>
<dbReference type="PANTHER" id="PTHR46986">
    <property type="entry name" value="ENDORIBONUCLEASE YBEY, CHLOROPLASTIC"/>
    <property type="match status" value="1"/>
</dbReference>
<dbReference type="Gene3D" id="3.40.390.30">
    <property type="entry name" value="Metalloproteases ('zincins'), catalytic domain"/>
    <property type="match status" value="1"/>
</dbReference>
<dbReference type="GO" id="GO:0006364">
    <property type="term" value="P:rRNA processing"/>
    <property type="evidence" value="ECO:0007669"/>
    <property type="project" value="InterPro"/>
</dbReference>
<keyword evidence="9" id="KW-1185">Reference proteome</keyword>
<dbReference type="InParanoid" id="A0A2P6MRE4"/>
<dbReference type="SUPFAM" id="SSF55486">
    <property type="entry name" value="Metalloproteases ('zincins'), catalytic domain"/>
    <property type="match status" value="1"/>
</dbReference>
<name>A0A2P6MRE4_9EUKA</name>
<comment type="cofactor">
    <cofactor evidence="1">
        <name>Zn(2+)</name>
        <dbReference type="ChEBI" id="CHEBI:29105"/>
    </cofactor>
</comment>
<dbReference type="GO" id="GO:0004519">
    <property type="term" value="F:endonuclease activity"/>
    <property type="evidence" value="ECO:0007669"/>
    <property type="project" value="UniProtKB-KW"/>
</dbReference>
<dbReference type="NCBIfam" id="TIGR00043">
    <property type="entry name" value="rRNA maturation RNase YbeY"/>
    <property type="match status" value="1"/>
</dbReference>
<keyword evidence="7" id="KW-0862">Zinc</keyword>
<keyword evidence="5" id="KW-0255">Endonuclease</keyword>
<dbReference type="Proteomes" id="UP000241769">
    <property type="component" value="Unassembled WGS sequence"/>
</dbReference>
<dbReference type="InterPro" id="IPR023091">
    <property type="entry name" value="MetalPrtase_cat_dom_sf_prd"/>
</dbReference>
<dbReference type="PANTHER" id="PTHR46986:SF1">
    <property type="entry name" value="ENDORIBONUCLEASE YBEY, CHLOROPLASTIC"/>
    <property type="match status" value="1"/>
</dbReference>
<evidence type="ECO:0000256" key="4">
    <source>
        <dbReference type="ARBA" id="ARBA00022723"/>
    </source>
</evidence>
<comment type="caution">
    <text evidence="8">The sequence shown here is derived from an EMBL/GenBank/DDBJ whole genome shotgun (WGS) entry which is preliminary data.</text>
</comment>
<evidence type="ECO:0000256" key="2">
    <source>
        <dbReference type="ARBA" id="ARBA00010875"/>
    </source>
</evidence>
<dbReference type="InterPro" id="IPR020549">
    <property type="entry name" value="YbeY_CS"/>
</dbReference>
<dbReference type="HAMAP" id="MF_00009">
    <property type="entry name" value="Endoribonucl_YbeY"/>
    <property type="match status" value="1"/>
</dbReference>
<evidence type="ECO:0000313" key="8">
    <source>
        <dbReference type="EMBL" id="PRP74273.1"/>
    </source>
</evidence>
<dbReference type="GO" id="GO:0004222">
    <property type="term" value="F:metalloendopeptidase activity"/>
    <property type="evidence" value="ECO:0007669"/>
    <property type="project" value="InterPro"/>
</dbReference>
<dbReference type="GO" id="GO:0046872">
    <property type="term" value="F:metal ion binding"/>
    <property type="evidence" value="ECO:0007669"/>
    <property type="project" value="UniProtKB-KW"/>
</dbReference>
<protein>
    <submittedName>
        <fullName evidence="8">rRNA maturation factor</fullName>
    </submittedName>
</protein>
<dbReference type="STRING" id="1890364.A0A2P6MRE4"/>